<comment type="caution">
    <text evidence="2">The sequence shown here is derived from an EMBL/GenBank/DDBJ whole genome shotgun (WGS) entry which is preliminary data.</text>
</comment>
<feature type="region of interest" description="Disordered" evidence="1">
    <location>
        <begin position="468"/>
        <end position="496"/>
    </location>
</feature>
<evidence type="ECO:0000256" key="1">
    <source>
        <dbReference type="SAM" id="MobiDB-lite"/>
    </source>
</evidence>
<proteinExistence type="predicted"/>
<gene>
    <name evidence="2" type="ORF">XDN619_LOCUS1727</name>
</gene>
<feature type="compositionally biased region" description="Polar residues" evidence="1">
    <location>
        <begin position="469"/>
        <end position="479"/>
    </location>
</feature>
<name>A0A816MA69_9BILA</name>
<evidence type="ECO:0000313" key="3">
    <source>
        <dbReference type="Proteomes" id="UP000663887"/>
    </source>
</evidence>
<dbReference type="EMBL" id="CAJNRG010000081">
    <property type="protein sequence ID" value="CAF1968032.1"/>
    <property type="molecule type" value="Genomic_DNA"/>
</dbReference>
<dbReference type="Proteomes" id="UP000663887">
    <property type="component" value="Unassembled WGS sequence"/>
</dbReference>
<dbReference type="AlphaFoldDB" id="A0A816MA69"/>
<feature type="compositionally biased region" description="Basic residues" evidence="1">
    <location>
        <begin position="573"/>
        <end position="582"/>
    </location>
</feature>
<reference evidence="2" key="1">
    <citation type="submission" date="2021-02" db="EMBL/GenBank/DDBJ databases">
        <authorList>
            <person name="Nowell W R."/>
        </authorList>
    </citation>
    <scope>NUCLEOTIDE SEQUENCE</scope>
</reference>
<protein>
    <submittedName>
        <fullName evidence="2">Uncharacterized protein</fullName>
    </submittedName>
</protein>
<accession>A0A816MA69</accession>
<feature type="region of interest" description="Disordered" evidence="1">
    <location>
        <begin position="558"/>
        <end position="593"/>
    </location>
</feature>
<feature type="region of interest" description="Disordered" evidence="1">
    <location>
        <begin position="746"/>
        <end position="773"/>
    </location>
</feature>
<organism evidence="2 3">
    <name type="scientific">Rotaria magnacalcarata</name>
    <dbReference type="NCBI Taxonomy" id="392030"/>
    <lineage>
        <taxon>Eukaryota</taxon>
        <taxon>Metazoa</taxon>
        <taxon>Spiralia</taxon>
        <taxon>Gnathifera</taxon>
        <taxon>Rotifera</taxon>
        <taxon>Eurotatoria</taxon>
        <taxon>Bdelloidea</taxon>
        <taxon>Philodinida</taxon>
        <taxon>Philodinidae</taxon>
        <taxon>Rotaria</taxon>
    </lineage>
</organism>
<sequence length="773" mass="88523">MSQRAPKRRLHVDIKRRWRSRKQENKINTFLDSAYHFDSTNTDEEEINLHVTQEPVIDDSISSEIRTDSDSEFIRNENENNHDDHSIDDTDTSIVYTDTSIVYTDTSIVYTDTSIEDFINQMNKEEKTKQLYFISDVQYLFMKLVSVRCVECGEVLLKSNDAKCSISCDSNGKYRSYSKVAELAIMNVEREIKRVAERHIDLINEYPKQAPYLFPSDHISSNIYRQLPTNESQRNITIILHSDGAPAVSVNNKSLWPVQAIIAEIPIPVRDIKSAVMLFGVWLAAKKPPRNPLLIPIITQLEVLMRSPIVLKQKDGSRLSYNVRIQQAIFDLPARAHFLNIVQYNGYYGCGDCCIEGVAIGRQVYFPFSKKTEKLKDHQFYLRNAKINDGRFIQGIKGPTPLSSILLLPYQTPIYVLASFPKKKKHAIIPKHQVIIDVTDEQNGSIRSSGFVQPVRIIAEGTRTKCQEKASQFSRNTGSEEIDIQPANNDKDEELDDNHIYTTKNFYNNDENEPLPQATDDSSSKQLFIDEHTNNEQHTQENLSNPSNVTDDLSYICEQGDDEDDVPPTQSKPIKKKRKRTSRSKESSSKSSADIEITNVQKELLLFQYKVDNRLKVLEKTFRILKSRKFLKENKNLMNIIDLAAHPVPPPPDPEIVLGVDVSKLIFEFDEHTRFFRQVFRLAGYTSNPNAVLSNQQMVTELKDALKKRDKRLDVDEEALEETWQIVKESVRQMKHDNKRNNILKAIRNSKTTITGTSPSQAGENTSSTDSIN</sequence>
<feature type="region of interest" description="Disordered" evidence="1">
    <location>
        <begin position="504"/>
        <end position="523"/>
    </location>
</feature>
<evidence type="ECO:0000313" key="2">
    <source>
        <dbReference type="EMBL" id="CAF1968032.1"/>
    </source>
</evidence>
<feature type="compositionally biased region" description="Polar residues" evidence="1">
    <location>
        <begin position="749"/>
        <end position="773"/>
    </location>
</feature>